<keyword evidence="1" id="KW-0812">Transmembrane</keyword>
<evidence type="ECO:0000259" key="3">
    <source>
        <dbReference type="Pfam" id="PF04536"/>
    </source>
</evidence>
<accession>A0A829HP64</accession>
<keyword evidence="1" id="KW-1133">Transmembrane helix</keyword>
<keyword evidence="1" id="KW-0472">Membrane</keyword>
<name>A0A829HP64_9GAMM</name>
<protein>
    <recommendedName>
        <fullName evidence="3">TPM domain-containing protein</fullName>
    </recommendedName>
</protein>
<dbReference type="PANTHER" id="PTHR30373:SF2">
    <property type="entry name" value="UPF0603 PROTEIN YGCG"/>
    <property type="match status" value="1"/>
</dbReference>
<keyword evidence="2" id="KW-0732">Signal</keyword>
<dbReference type="RefSeq" id="WP_016542734.1">
    <property type="nucleotide sequence ID" value="NZ_ASQH01000020.1"/>
</dbReference>
<feature type="domain" description="TPM" evidence="3">
    <location>
        <begin position="95"/>
        <end position="218"/>
    </location>
</feature>
<dbReference type="AlphaFoldDB" id="A0A829HP64"/>
<reference evidence="4 5" key="1">
    <citation type="submission" date="2013-06" db="EMBL/GenBank/DDBJ databases">
        <title>The Genome Sequence of Acinetobacter gyllenbergii CIP 110306.</title>
        <authorList>
            <consortium name="The Broad Institute Genome Sequencing Platform"/>
            <consortium name="The Broad Institute Genome Sequencing Center for Infectious Disease"/>
            <person name="Cerqueira G."/>
            <person name="Feldgarden M."/>
            <person name="Courvalin P."/>
            <person name="Perichon B."/>
            <person name="Grillot-Courvalin C."/>
            <person name="Clermont D."/>
            <person name="Rocha E."/>
            <person name="Yoon E.-J."/>
            <person name="Nemec A."/>
            <person name="Young S.K."/>
            <person name="Zeng Q."/>
            <person name="Gargeya S."/>
            <person name="Fitzgerald M."/>
            <person name="Abouelleil A."/>
            <person name="Alvarado L."/>
            <person name="Berlin A.M."/>
            <person name="Chapman S.B."/>
            <person name="Dewar J."/>
            <person name="Goldberg J."/>
            <person name="Griggs A."/>
            <person name="Gujja S."/>
            <person name="Hansen M."/>
            <person name="Howarth C."/>
            <person name="Imamovic A."/>
            <person name="Larimer J."/>
            <person name="McCowan C."/>
            <person name="Murphy C."/>
            <person name="Pearson M."/>
            <person name="Priest M."/>
            <person name="Roberts A."/>
            <person name="Saif S."/>
            <person name="Shea T."/>
            <person name="Sykes S."/>
            <person name="Wortman J."/>
            <person name="Nusbaum C."/>
            <person name="Birren B."/>
        </authorList>
    </citation>
    <scope>NUCLEOTIDE SEQUENCE [LARGE SCALE GENOMIC DNA]</scope>
    <source>
        <strain evidence="4 5">CIP 110306</strain>
    </source>
</reference>
<dbReference type="InterPro" id="IPR007621">
    <property type="entry name" value="TPM_dom"/>
</dbReference>
<keyword evidence="5" id="KW-1185">Reference proteome</keyword>
<evidence type="ECO:0000256" key="2">
    <source>
        <dbReference type="SAM" id="SignalP"/>
    </source>
</evidence>
<dbReference type="Pfam" id="PF04536">
    <property type="entry name" value="TPM_phosphatase"/>
    <property type="match status" value="1"/>
</dbReference>
<evidence type="ECO:0000313" key="4">
    <source>
        <dbReference type="EMBL" id="EPF93054.1"/>
    </source>
</evidence>
<feature type="transmembrane region" description="Helical" evidence="1">
    <location>
        <begin position="252"/>
        <end position="270"/>
    </location>
</feature>
<dbReference type="EMBL" id="ATGG01000006">
    <property type="protein sequence ID" value="EPF93054.1"/>
    <property type="molecule type" value="Genomic_DNA"/>
</dbReference>
<dbReference type="Gene3D" id="3.10.310.50">
    <property type="match status" value="1"/>
</dbReference>
<dbReference type="PANTHER" id="PTHR30373">
    <property type="entry name" value="UPF0603 PROTEIN YGCG"/>
    <property type="match status" value="1"/>
</dbReference>
<sequence length="356" mass="37184">MLNLFKQQHLKQKILPVLSIVFATLLFQHTVWAEVATATDQSDVIVAGKIIQQQQKANTSSTTPQQPETAALAQVANDMAEGESIRGLPTLNQPVIDQAKVLSDAEMQQLNQKILGLYQQGKAQIGVIIVPTTGQEAIFDFALRAGEKWQLGSAKRDNGLLMAIAVNDRNIQILTGYGLEGVLPDVVLSRIIRNQITPYFKQGQYAQGIAAGLDEISRIVNLDPEIAQQAAQELKDRHEQAIQAQQAKDNTLTMALFILIAGVVGSFIVGNRLSASTAAVAATVAGLVNGAGLVMSLLLGVGIFFLLITSLAQLIFQAFLSGGGRGGGGGGFGGGSGGGYSGGGGSFGGGGASGSW</sequence>
<evidence type="ECO:0000313" key="5">
    <source>
        <dbReference type="Proteomes" id="UP000014523"/>
    </source>
</evidence>
<feature type="chain" id="PRO_5032607339" description="TPM domain-containing protein" evidence="2">
    <location>
        <begin position="34"/>
        <end position="356"/>
    </location>
</feature>
<proteinExistence type="predicted"/>
<evidence type="ECO:0000256" key="1">
    <source>
        <dbReference type="SAM" id="Phobius"/>
    </source>
</evidence>
<comment type="caution">
    <text evidence="4">The sequence shown here is derived from an EMBL/GenBank/DDBJ whole genome shotgun (WGS) entry which is preliminary data.</text>
</comment>
<gene>
    <name evidence="4" type="ORF">F957_00400</name>
</gene>
<dbReference type="Proteomes" id="UP000014523">
    <property type="component" value="Unassembled WGS sequence"/>
</dbReference>
<feature type="signal peptide" evidence="2">
    <location>
        <begin position="1"/>
        <end position="33"/>
    </location>
</feature>
<organism evidence="4 5">
    <name type="scientific">Acinetobacter gyllenbergii CIP 110306 = MTCC 11365</name>
    <dbReference type="NCBI Taxonomy" id="1217657"/>
    <lineage>
        <taxon>Bacteria</taxon>
        <taxon>Pseudomonadati</taxon>
        <taxon>Pseudomonadota</taxon>
        <taxon>Gammaproteobacteria</taxon>
        <taxon>Moraxellales</taxon>
        <taxon>Moraxellaceae</taxon>
        <taxon>Acinetobacter</taxon>
    </lineage>
</organism>